<dbReference type="GeneID" id="38780267"/>
<keyword evidence="4" id="KW-1185">Reference proteome</keyword>
<feature type="region of interest" description="Disordered" evidence="2">
    <location>
        <begin position="565"/>
        <end position="613"/>
    </location>
</feature>
<gene>
    <name evidence="3" type="ORF">SCP_0503980</name>
</gene>
<sequence length="863" mass="95646">MFSLERTRIVTHQWARAPNGPLLTKPPPKGMRTPNGLIWAHSIDDFMWIERIPNVGLMTIWSRSMIKEYNENYLEEEFEAPEPRPRLRKPWPVLKLRKGARMWLDPPLSAMDEGSDHEDDGIVRYRILEDDSDDEDDEKSCCCATHGGSLFDHTDDKDVLLPNDSENPVMSPLGVPYSHLWSPELHNGFAYAHDSKLLSPISLIVPPGQNGKNGVKRAEAADAVGVVEVLVTEQVNSVDGTVHRLVLGPRLCLHPGSHSCACRHAGRAFNVDTPNAKEVTVPQPPLDVDMAEASAVVAQAGLSTDNDTANATSSSPQQNAVSAVSTDAAMRSGGASMLEGENAVAHKENGVIETGIESVGVFTSPELNGTSLVVQDTPMQIDDVSPAEVRVASDVQDKPVGDSPDDDSTLISSPLQVESDLTDAPMQVYDTPKSEPEGPAAGQDAADTAAVDEDSKPDHQSGTDVVLPQDSPVIVPETVVDAAPKEDITQLSVSGAASSALLEEKVDEIRKAKPPPSDNALYSTKDLPKLEEFIPEQFFPDVLMVHKLLTNGGEDREELRKYKRIFPKFDRDPPDDEEEDEEKDEEEDGEGDGEEEEEETESKNKKADKEERVGHLYLKQKNKLGAGNHSLVQRAPLTLPAPLTARSRSGQVTVAAKTALNLASAHNQLRNEAKSYDAFPKHLMQDWCGYNLVTPVKHPVPVGPVVPKFYGYYVPLGDNGEWEDEEYEGYDEYHDKRLRCGSPILLMEECGDPIEPHKFNEDERSECYSLILRLHYENFVQQSMYVRNVLMQPGPLTAPPDKRSKKNPSFRIIDFGRAISWKDYVGPQPDSEKRQRKSSAWHEMVDKEAQKAREQLQISDWDY</sequence>
<name>A0A401GME4_9APHY</name>
<dbReference type="PROSITE" id="PS00107">
    <property type="entry name" value="PROTEIN_KINASE_ATP"/>
    <property type="match status" value="1"/>
</dbReference>
<feature type="compositionally biased region" description="Low complexity" evidence="2">
    <location>
        <begin position="440"/>
        <end position="449"/>
    </location>
</feature>
<protein>
    <recommendedName>
        <fullName evidence="5">Protein kinase domain-containing protein</fullName>
    </recommendedName>
</protein>
<proteinExistence type="predicted"/>
<feature type="region of interest" description="Disordered" evidence="2">
    <location>
        <begin position="389"/>
        <end position="467"/>
    </location>
</feature>
<reference evidence="3 4" key="1">
    <citation type="journal article" date="2018" name="Sci. Rep.">
        <title>Genome sequence of the cauliflower mushroom Sparassis crispa (Hanabiratake) and its association with beneficial usage.</title>
        <authorList>
            <person name="Kiyama R."/>
            <person name="Furutani Y."/>
            <person name="Kawaguchi K."/>
            <person name="Nakanishi T."/>
        </authorList>
    </citation>
    <scope>NUCLEOTIDE SEQUENCE [LARGE SCALE GENOMIC DNA]</scope>
</reference>
<dbReference type="STRING" id="139825.A0A401GME4"/>
<dbReference type="RefSeq" id="XP_027614263.1">
    <property type="nucleotide sequence ID" value="XM_027758462.1"/>
</dbReference>
<dbReference type="AlphaFoldDB" id="A0A401GME4"/>
<organism evidence="3 4">
    <name type="scientific">Sparassis crispa</name>
    <dbReference type="NCBI Taxonomy" id="139825"/>
    <lineage>
        <taxon>Eukaryota</taxon>
        <taxon>Fungi</taxon>
        <taxon>Dikarya</taxon>
        <taxon>Basidiomycota</taxon>
        <taxon>Agaricomycotina</taxon>
        <taxon>Agaricomycetes</taxon>
        <taxon>Polyporales</taxon>
        <taxon>Sparassidaceae</taxon>
        <taxon>Sparassis</taxon>
    </lineage>
</organism>
<feature type="compositionally biased region" description="Acidic residues" evidence="2">
    <location>
        <begin position="573"/>
        <end position="600"/>
    </location>
</feature>
<feature type="binding site" evidence="1">
    <location>
        <position position="657"/>
    </location>
    <ligand>
        <name>ATP</name>
        <dbReference type="ChEBI" id="CHEBI:30616"/>
    </ligand>
</feature>
<evidence type="ECO:0000313" key="3">
    <source>
        <dbReference type="EMBL" id="GBE83350.1"/>
    </source>
</evidence>
<dbReference type="EMBL" id="BFAD01000005">
    <property type="protein sequence ID" value="GBE83350.1"/>
    <property type="molecule type" value="Genomic_DNA"/>
</dbReference>
<evidence type="ECO:0000256" key="2">
    <source>
        <dbReference type="SAM" id="MobiDB-lite"/>
    </source>
</evidence>
<evidence type="ECO:0000256" key="1">
    <source>
        <dbReference type="PROSITE-ProRule" id="PRU10141"/>
    </source>
</evidence>
<evidence type="ECO:0008006" key="5">
    <source>
        <dbReference type="Google" id="ProtNLM"/>
    </source>
</evidence>
<keyword evidence="1" id="KW-0067">ATP-binding</keyword>
<dbReference type="InterPro" id="IPR017441">
    <property type="entry name" value="Protein_kinase_ATP_BS"/>
</dbReference>
<keyword evidence="1" id="KW-0547">Nucleotide-binding</keyword>
<dbReference type="InParanoid" id="A0A401GME4"/>
<dbReference type="GO" id="GO:0005524">
    <property type="term" value="F:ATP binding"/>
    <property type="evidence" value="ECO:0007669"/>
    <property type="project" value="UniProtKB-UniRule"/>
</dbReference>
<dbReference type="Proteomes" id="UP000287166">
    <property type="component" value="Unassembled WGS sequence"/>
</dbReference>
<evidence type="ECO:0000313" key="4">
    <source>
        <dbReference type="Proteomes" id="UP000287166"/>
    </source>
</evidence>
<dbReference type="OrthoDB" id="5327923at2759"/>
<feature type="compositionally biased region" description="Basic and acidic residues" evidence="2">
    <location>
        <begin position="601"/>
        <end position="613"/>
    </location>
</feature>
<feature type="region of interest" description="Disordered" evidence="2">
    <location>
        <begin position="823"/>
        <end position="842"/>
    </location>
</feature>
<comment type="caution">
    <text evidence="3">The sequence shown here is derived from an EMBL/GenBank/DDBJ whole genome shotgun (WGS) entry which is preliminary data.</text>
</comment>
<accession>A0A401GME4</accession>